<dbReference type="InterPro" id="IPR010255">
    <property type="entry name" value="Haem_peroxidase_sf"/>
</dbReference>
<dbReference type="RefSeq" id="XP_013385803.1">
    <property type="nucleotide sequence ID" value="XM_013530349.1"/>
</dbReference>
<accession>A0A1S3HI68</accession>
<dbReference type="InterPro" id="IPR037120">
    <property type="entry name" value="Haem_peroxidase_sf_animal"/>
</dbReference>
<dbReference type="KEGG" id="lak:106155474"/>
<evidence type="ECO:0000313" key="4">
    <source>
        <dbReference type="Proteomes" id="UP000085678"/>
    </source>
</evidence>
<proteinExistence type="predicted"/>
<keyword evidence="4" id="KW-1185">Reference proteome</keyword>
<dbReference type="GO" id="GO:0005576">
    <property type="term" value="C:extracellular region"/>
    <property type="evidence" value="ECO:0007669"/>
    <property type="project" value="UniProtKB-SubCell"/>
</dbReference>
<protein>
    <submittedName>
        <fullName evidence="5">Peroxidasin homolog</fullName>
    </submittedName>
</protein>
<evidence type="ECO:0000313" key="5">
    <source>
        <dbReference type="RefSeq" id="XP_013385803.1"/>
    </source>
</evidence>
<dbReference type="GeneID" id="106155474"/>
<evidence type="ECO:0000256" key="1">
    <source>
        <dbReference type="ARBA" id="ARBA00004613"/>
    </source>
</evidence>
<reference evidence="5" key="1">
    <citation type="submission" date="2025-08" db="UniProtKB">
        <authorList>
            <consortium name="RefSeq"/>
        </authorList>
    </citation>
    <scope>IDENTIFICATION</scope>
    <source>
        <tissue evidence="5">Gonads</tissue>
    </source>
</reference>
<comment type="subcellular location">
    <subcellularLocation>
        <location evidence="1">Secreted</location>
    </subcellularLocation>
</comment>
<dbReference type="AlphaFoldDB" id="A0A1S3HI68"/>
<dbReference type="InterPro" id="IPR019791">
    <property type="entry name" value="Haem_peroxidase_animal"/>
</dbReference>
<dbReference type="GO" id="GO:0006979">
    <property type="term" value="P:response to oxidative stress"/>
    <property type="evidence" value="ECO:0007669"/>
    <property type="project" value="InterPro"/>
</dbReference>
<dbReference type="PANTHER" id="PTHR11475:SF4">
    <property type="entry name" value="CHORION PEROXIDASE"/>
    <property type="match status" value="1"/>
</dbReference>
<organism evidence="4 5">
    <name type="scientific">Lingula anatina</name>
    <name type="common">Brachiopod</name>
    <name type="synonym">Lingula unguis</name>
    <dbReference type="NCBI Taxonomy" id="7574"/>
    <lineage>
        <taxon>Eukaryota</taxon>
        <taxon>Metazoa</taxon>
        <taxon>Spiralia</taxon>
        <taxon>Lophotrochozoa</taxon>
        <taxon>Brachiopoda</taxon>
        <taxon>Linguliformea</taxon>
        <taxon>Lingulata</taxon>
        <taxon>Lingulida</taxon>
        <taxon>Linguloidea</taxon>
        <taxon>Lingulidae</taxon>
        <taxon>Lingula</taxon>
    </lineage>
</organism>
<keyword evidence="2" id="KW-0964">Secreted</keyword>
<dbReference type="InParanoid" id="A0A1S3HI68"/>
<dbReference type="GO" id="GO:0020037">
    <property type="term" value="F:heme binding"/>
    <property type="evidence" value="ECO:0007669"/>
    <property type="project" value="InterPro"/>
</dbReference>
<evidence type="ECO:0000256" key="2">
    <source>
        <dbReference type="ARBA" id="ARBA00022525"/>
    </source>
</evidence>
<dbReference type="PANTHER" id="PTHR11475">
    <property type="entry name" value="OXIDASE/PEROXIDASE"/>
    <property type="match status" value="1"/>
</dbReference>
<dbReference type="GO" id="GO:0004601">
    <property type="term" value="F:peroxidase activity"/>
    <property type="evidence" value="ECO:0007669"/>
    <property type="project" value="InterPro"/>
</dbReference>
<dbReference type="OrthoDB" id="5874583at2759"/>
<evidence type="ECO:0000256" key="3">
    <source>
        <dbReference type="ARBA" id="ARBA00023180"/>
    </source>
</evidence>
<keyword evidence="3" id="KW-0325">Glycoprotein</keyword>
<gene>
    <name evidence="5" type="primary">LOC106155474</name>
</gene>
<name>A0A1S3HI68_LINAN</name>
<dbReference type="Gene3D" id="1.10.640.10">
    <property type="entry name" value="Haem peroxidase domain superfamily, animal type"/>
    <property type="match status" value="1"/>
</dbReference>
<sequence length="422" mass="47602">MLHHKRLCEPFELRSSHEEITCARDCGTMGFWQAASWCVLLVIIQDLTIVAGRNYEVTYKLERTFDVSAEYAIVRNALQDQIDAELLFSTNYSDSTNSLVYGFRVISRKLKGGDIKTKYMDFNGQLQTEFYRRLLRIYGVHPPQLIKLSPAVIRERIPSSFENKLALCPEDAIQCDASERFRSIDGSCNNLRNSLWGKSFTPLLRLLPAQYQDGISSLKGSKNGGSLPNPRLVSRNLHEDIPNPMNYITVAATFFGQFLDHDLSKAPVTKILKRDKSGKKDVIDVRCGHDNCTFGPGPLSSCHPVPIPHGDVHSIDKECFEFVRSSSAPRQGCVFGPREQKNAITAYLDLSQAYGSTKEEAEKLRAKDRSTGKLEMRPHPFVPSLKPLLPVRNDETCREEAGSVRCFLADFFVVTREFSIQV</sequence>
<dbReference type="PROSITE" id="PS50292">
    <property type="entry name" value="PEROXIDASE_3"/>
    <property type="match status" value="1"/>
</dbReference>
<dbReference type="Proteomes" id="UP000085678">
    <property type="component" value="Unplaced"/>
</dbReference>
<dbReference type="Pfam" id="PF03098">
    <property type="entry name" value="An_peroxidase"/>
    <property type="match status" value="1"/>
</dbReference>
<dbReference type="SUPFAM" id="SSF48113">
    <property type="entry name" value="Heme-dependent peroxidases"/>
    <property type="match status" value="1"/>
</dbReference>